<dbReference type="Proteomes" id="UP001224682">
    <property type="component" value="Unassembled WGS sequence"/>
</dbReference>
<accession>A0ABU0BGU2</accession>
<dbReference type="RefSeq" id="WP_307022761.1">
    <property type="nucleotide sequence ID" value="NZ_JAUSUI010000011.1"/>
</dbReference>
<sequence length="91" mass="9811">MVTTIQAKGWLRASDFGSATANFEIRFESGGAVGEVRSELAVITEAKAAGRANLVTEAGRWIAIRPLEMTGSLLTFRVLDDEATLNRSLAR</sequence>
<proteinExistence type="predicted"/>
<organism evidence="1 2">
    <name type="scientific">Ancylobacter polymorphus</name>
    <dbReference type="NCBI Taxonomy" id="223390"/>
    <lineage>
        <taxon>Bacteria</taxon>
        <taxon>Pseudomonadati</taxon>
        <taxon>Pseudomonadota</taxon>
        <taxon>Alphaproteobacteria</taxon>
        <taxon>Hyphomicrobiales</taxon>
        <taxon>Xanthobacteraceae</taxon>
        <taxon>Ancylobacter</taxon>
    </lineage>
</organism>
<evidence type="ECO:0000313" key="2">
    <source>
        <dbReference type="Proteomes" id="UP001224682"/>
    </source>
</evidence>
<gene>
    <name evidence="1" type="ORF">J2S75_004104</name>
</gene>
<protein>
    <submittedName>
        <fullName evidence="1">Uncharacterized protein</fullName>
    </submittedName>
</protein>
<reference evidence="1 2" key="1">
    <citation type="submission" date="2023-07" db="EMBL/GenBank/DDBJ databases">
        <title>Genomic Encyclopedia of Type Strains, Phase IV (KMG-IV): sequencing the most valuable type-strain genomes for metagenomic binning, comparative biology and taxonomic classification.</title>
        <authorList>
            <person name="Goeker M."/>
        </authorList>
    </citation>
    <scope>NUCLEOTIDE SEQUENCE [LARGE SCALE GENOMIC DNA]</scope>
    <source>
        <strain evidence="1 2">DSM 2457</strain>
    </source>
</reference>
<dbReference type="EMBL" id="JAUSUI010000011">
    <property type="protein sequence ID" value="MDQ0305054.1"/>
    <property type="molecule type" value="Genomic_DNA"/>
</dbReference>
<comment type="caution">
    <text evidence="1">The sequence shown here is derived from an EMBL/GenBank/DDBJ whole genome shotgun (WGS) entry which is preliminary data.</text>
</comment>
<evidence type="ECO:0000313" key="1">
    <source>
        <dbReference type="EMBL" id="MDQ0305054.1"/>
    </source>
</evidence>
<name>A0ABU0BGU2_9HYPH</name>
<keyword evidence="2" id="KW-1185">Reference proteome</keyword>